<keyword evidence="3" id="KW-1185">Reference proteome</keyword>
<evidence type="ECO:0000313" key="3">
    <source>
        <dbReference type="Proteomes" id="UP001595693"/>
    </source>
</evidence>
<dbReference type="InterPro" id="IPR010522">
    <property type="entry name" value="RepC_bac"/>
</dbReference>
<dbReference type="Proteomes" id="UP001595693">
    <property type="component" value="Unassembled WGS sequence"/>
</dbReference>
<reference evidence="3" key="1">
    <citation type="journal article" date="2019" name="Int. J. Syst. Evol. Microbiol.">
        <title>The Global Catalogue of Microorganisms (GCM) 10K type strain sequencing project: providing services to taxonomists for standard genome sequencing and annotation.</title>
        <authorList>
            <consortium name="The Broad Institute Genomics Platform"/>
            <consortium name="The Broad Institute Genome Sequencing Center for Infectious Disease"/>
            <person name="Wu L."/>
            <person name="Ma J."/>
        </authorList>
    </citation>
    <scope>NUCLEOTIDE SEQUENCE [LARGE SCALE GENOMIC DNA]</scope>
    <source>
        <strain evidence="3">CCUG 2113</strain>
    </source>
</reference>
<organism evidence="2 3">
    <name type="scientific">Acidovorax facilis</name>
    <dbReference type="NCBI Taxonomy" id="12917"/>
    <lineage>
        <taxon>Bacteria</taxon>
        <taxon>Pseudomonadati</taxon>
        <taxon>Pseudomonadota</taxon>
        <taxon>Betaproteobacteria</taxon>
        <taxon>Burkholderiales</taxon>
        <taxon>Comamonadaceae</taxon>
        <taxon>Acidovorax</taxon>
    </lineage>
</organism>
<accession>A0ABV8D6P3</accession>
<evidence type="ECO:0000313" key="2">
    <source>
        <dbReference type="EMBL" id="MFC3933970.1"/>
    </source>
</evidence>
<comment type="caution">
    <text evidence="2">The sequence shown here is derived from an EMBL/GenBank/DDBJ whole genome shotgun (WGS) entry which is preliminary data.</text>
</comment>
<evidence type="ECO:0000256" key="1">
    <source>
        <dbReference type="SAM" id="MobiDB-lite"/>
    </source>
</evidence>
<protein>
    <submittedName>
        <fullName evidence="2">Replication protein C, IncQ-type</fullName>
    </submittedName>
</protein>
<dbReference type="Pfam" id="PF06504">
    <property type="entry name" value="RepC"/>
    <property type="match status" value="1"/>
</dbReference>
<dbReference type="EMBL" id="JBHSAJ010000009">
    <property type="protein sequence ID" value="MFC3933970.1"/>
    <property type="molecule type" value="Genomic_DNA"/>
</dbReference>
<name>A0ABV8D6P3_9BURK</name>
<feature type="region of interest" description="Disordered" evidence="1">
    <location>
        <begin position="307"/>
        <end position="365"/>
    </location>
</feature>
<gene>
    <name evidence="2" type="primary">repC</name>
    <name evidence="2" type="ORF">ACFOW3_04960</name>
</gene>
<feature type="compositionally biased region" description="Low complexity" evidence="1">
    <location>
        <begin position="320"/>
        <end position="347"/>
    </location>
</feature>
<sequence length="365" mass="39763">MSKLKKTTSPQPRCPSDASRYVVDYMDHAPVWPAVIFAQGLFRPTQNGAPVVPLEIEYETTIQKQRVEYVFRSPEALNIVDQAVFLHLCQLMAAGNRVHLAPDHERYPVYCAALGASGLWSDQGISLVVVKLSDVAHGIGLTRTGTNARSVLASLNRLSQLTVHRQMHGPSHTGEGASRFLAFTCSDTHVRIAISVEAAWFAVRRQGVAWVNMREHRSLKSKPAKRLHAWLCAWASPVERKSIGLDKLLVNVWGGPPAHADARKDRMRTLRQAIKEVGELRGWSCDLSADGKQLLVRKPRFAGTLAQAEQDAQSVSGAHTAATPTAPAGTTPPVATTPTNVVATPTANRQEPAPSAELEGMEFAL</sequence>
<dbReference type="RefSeq" id="WP_207401921.1">
    <property type="nucleotide sequence ID" value="NZ_JAMXAX010000012.1"/>
</dbReference>
<proteinExistence type="predicted"/>